<dbReference type="EMBL" id="LNIX01000001">
    <property type="protein sequence ID" value="OXA61824.1"/>
    <property type="molecule type" value="Genomic_DNA"/>
</dbReference>
<proteinExistence type="inferred from homology"/>
<evidence type="ECO:0000256" key="4">
    <source>
        <dbReference type="ARBA" id="ARBA00023453"/>
    </source>
</evidence>
<dbReference type="PROSITE" id="PS51682">
    <property type="entry name" value="SAM_OMT_I"/>
    <property type="match status" value="1"/>
</dbReference>
<evidence type="ECO:0000256" key="3">
    <source>
        <dbReference type="ARBA" id="ARBA00022691"/>
    </source>
</evidence>
<dbReference type="AlphaFoldDB" id="A0A226EXM4"/>
<keyword evidence="3" id="KW-0949">S-adenosyl-L-methionine</keyword>
<organism evidence="5 6">
    <name type="scientific">Folsomia candida</name>
    <name type="common">Springtail</name>
    <dbReference type="NCBI Taxonomy" id="158441"/>
    <lineage>
        <taxon>Eukaryota</taxon>
        <taxon>Metazoa</taxon>
        <taxon>Ecdysozoa</taxon>
        <taxon>Arthropoda</taxon>
        <taxon>Hexapoda</taxon>
        <taxon>Collembola</taxon>
        <taxon>Entomobryomorpha</taxon>
        <taxon>Isotomoidea</taxon>
        <taxon>Isotomidae</taxon>
        <taxon>Proisotominae</taxon>
        <taxon>Folsomia</taxon>
    </lineage>
</organism>
<comment type="caution">
    <text evidence="5">The sequence shown here is derived from an EMBL/GenBank/DDBJ whole genome shotgun (WGS) entry which is preliminary data.</text>
</comment>
<dbReference type="GO" id="GO:0032259">
    <property type="term" value="P:methylation"/>
    <property type="evidence" value="ECO:0007669"/>
    <property type="project" value="UniProtKB-KW"/>
</dbReference>
<evidence type="ECO:0000313" key="5">
    <source>
        <dbReference type="EMBL" id="OXA61824.1"/>
    </source>
</evidence>
<sequence length="275" mass="30678">MTTLPKNPSELEEVEYTGSPLERMAACLAEILADNKNPAITDKLKYCHTLAVGIEKYVDALSTPHTPLEEKVFQDTANEDWATRFKEGLVSFIPPKAMMTDQPEAAFLRVITQLTRAERILEIGMFTGHSAISFAVSKLVKEVVCLDVEPFFETFLKKRVQGTELEKKVTVVLGPAMESLQDLKNKGQKFDIVFIDADKTNYLNYYKTIMDSGLLSERGIFLIDNAFWGGSVIPGLNGGLGSTIHEFNEFVAQDNRVEQVVVPIRDGVSIIVQKQ</sequence>
<keyword evidence="1 5" id="KW-0489">Methyltransferase</keyword>
<dbReference type="STRING" id="158441.A0A226EXM4"/>
<dbReference type="GO" id="GO:0008757">
    <property type="term" value="F:S-adenosylmethionine-dependent methyltransferase activity"/>
    <property type="evidence" value="ECO:0007669"/>
    <property type="project" value="TreeGrafter"/>
</dbReference>
<dbReference type="PANTHER" id="PTHR10509:SF14">
    <property type="entry name" value="CAFFEOYL-COA O-METHYLTRANSFERASE 3-RELATED"/>
    <property type="match status" value="1"/>
</dbReference>
<dbReference type="Gene3D" id="3.40.50.150">
    <property type="entry name" value="Vaccinia Virus protein VP39"/>
    <property type="match status" value="1"/>
</dbReference>
<keyword evidence="6" id="KW-1185">Reference proteome</keyword>
<dbReference type="GO" id="GO:0008171">
    <property type="term" value="F:O-methyltransferase activity"/>
    <property type="evidence" value="ECO:0007669"/>
    <property type="project" value="InterPro"/>
</dbReference>
<dbReference type="InterPro" id="IPR002935">
    <property type="entry name" value="SAM_O-MeTrfase"/>
</dbReference>
<dbReference type="Pfam" id="PF01596">
    <property type="entry name" value="Methyltransf_3"/>
    <property type="match status" value="1"/>
</dbReference>
<dbReference type="OMA" id="CDITDRW"/>
<dbReference type="OrthoDB" id="7774383at2759"/>
<dbReference type="CDD" id="cd02440">
    <property type="entry name" value="AdoMet_MTases"/>
    <property type="match status" value="1"/>
</dbReference>
<dbReference type="InterPro" id="IPR029063">
    <property type="entry name" value="SAM-dependent_MTases_sf"/>
</dbReference>
<keyword evidence="2 5" id="KW-0808">Transferase</keyword>
<evidence type="ECO:0000256" key="2">
    <source>
        <dbReference type="ARBA" id="ARBA00022679"/>
    </source>
</evidence>
<dbReference type="PANTHER" id="PTHR10509">
    <property type="entry name" value="O-METHYLTRANSFERASE-RELATED"/>
    <property type="match status" value="1"/>
</dbReference>
<gene>
    <name evidence="5" type="ORF">Fcan01_00004</name>
</gene>
<evidence type="ECO:0000256" key="1">
    <source>
        <dbReference type="ARBA" id="ARBA00022603"/>
    </source>
</evidence>
<reference evidence="5 6" key="1">
    <citation type="submission" date="2015-12" db="EMBL/GenBank/DDBJ databases">
        <title>The genome of Folsomia candida.</title>
        <authorList>
            <person name="Faddeeva A."/>
            <person name="Derks M.F."/>
            <person name="Anvar Y."/>
            <person name="Smit S."/>
            <person name="Van Straalen N."/>
            <person name="Roelofs D."/>
        </authorList>
    </citation>
    <scope>NUCLEOTIDE SEQUENCE [LARGE SCALE GENOMIC DNA]</scope>
    <source>
        <strain evidence="5 6">VU population</strain>
        <tissue evidence="5">Whole body</tissue>
    </source>
</reference>
<protein>
    <submittedName>
        <fullName evidence="5">Caffeoyl-CoA O-methyltransferase</fullName>
    </submittedName>
</protein>
<dbReference type="InterPro" id="IPR050362">
    <property type="entry name" value="Cation-dep_OMT"/>
</dbReference>
<dbReference type="SUPFAM" id="SSF53335">
    <property type="entry name" value="S-adenosyl-L-methionine-dependent methyltransferases"/>
    <property type="match status" value="1"/>
</dbReference>
<dbReference type="Proteomes" id="UP000198287">
    <property type="component" value="Unassembled WGS sequence"/>
</dbReference>
<name>A0A226EXM4_FOLCA</name>
<evidence type="ECO:0000313" key="6">
    <source>
        <dbReference type="Proteomes" id="UP000198287"/>
    </source>
</evidence>
<accession>A0A226EXM4</accession>
<comment type="similarity">
    <text evidence="4">Belongs to the class I-like SAM-binding methyltransferase superfamily. Cation-dependent O-methyltransferase family.</text>
</comment>